<evidence type="ECO:0000256" key="3">
    <source>
        <dbReference type="ARBA" id="ARBA00022692"/>
    </source>
</evidence>
<evidence type="ECO:0000256" key="6">
    <source>
        <dbReference type="SAM" id="Phobius"/>
    </source>
</evidence>
<evidence type="ECO:0000256" key="2">
    <source>
        <dbReference type="ARBA" id="ARBA00009665"/>
    </source>
</evidence>
<feature type="domain" description="SPX" evidence="8">
    <location>
        <begin position="1"/>
        <end position="300"/>
    </location>
</feature>
<dbReference type="EMBL" id="JAZHXI010000016">
    <property type="protein sequence ID" value="KAL2062657.1"/>
    <property type="molecule type" value="Genomic_DNA"/>
</dbReference>
<sequence length="790" mass="91521">MKFGKELERTLVPEWRPKYFDYRQGKKRVNIISGLIGRLDKITTNLSNQSRLLRSTPLNALKKHEIDPAGDISLCALTEQIVIDTNDEEAALVQRAPSSRASIPHLITNDINLFQTQEYYVKMTEEVNDQIYDQEKQFSRYLEGERDKIESFYKLKENEATQRFRMLKCQLQEMHVQREVETAETESSKKNDLVTEGGRLQTRSEVLLSPLTGVFEPQQTATTDPMLNARQIQSREYLRQDSHKVSYDLGKRQLRAAVQEFYRALHMLKEYSTLNKKAFEKINKKFSKVAGRRSSSISFDTGIYDSYFVRSTLIDTYITEAEDAYQRYFENGNHKVAARKLRASIQKLSDGTLDSFTNGIMSGIAVMLLTQAIYNAVKMLQNPDHLVHLKTRLLLQIYGGYFLMLYLFILFCLSCRIWKNNHINYTFIFEFNRRHTLPVAKLSQYPISCLLLLAGFMWLNFYHIGAEGLVYWPTTLVAATILLMFFPAPILAPKSRKWFILSHFRLLFAGLNPVEFRDVFLGDMYTSLSFPLGNIGFFFCIYAINFLDETTCDSTNIFAASLLAGLPAVLRLLQCFRRYFDSKVIFPHLVNAGKYAVSILFTLELAFYRLDGGIRNLILLVIIGTISALYASIWDLLMDFSLLDPDSSLLKPALRPVRVFKSKRIYYIIAILDIVLRCTWIFSVFFPNNVLVNFLVGFGEVTRRGMWMVLRVENEHCSNVGGLKAYRVLDLPYNLITREQSDKFQLDDENIHIEAKVEMKRPNRWSILITEAHRQDFTYNSNRRDSQDLD</sequence>
<dbReference type="InterPro" id="IPR004331">
    <property type="entry name" value="SPX_dom"/>
</dbReference>
<evidence type="ECO:0000313" key="10">
    <source>
        <dbReference type="Proteomes" id="UP001595075"/>
    </source>
</evidence>
<feature type="transmembrane region" description="Helical" evidence="6">
    <location>
        <begin position="471"/>
        <end position="492"/>
    </location>
</feature>
<feature type="transmembrane region" description="Helical" evidence="6">
    <location>
        <begin position="665"/>
        <end position="686"/>
    </location>
</feature>
<evidence type="ECO:0000256" key="1">
    <source>
        <dbReference type="ARBA" id="ARBA00004141"/>
    </source>
</evidence>
<gene>
    <name evidence="9" type="ORF">VTL71DRAFT_5729</name>
</gene>
<dbReference type="PANTHER" id="PTHR10783:SF103">
    <property type="entry name" value="SOLUTE CARRIER FAMILY 53 MEMBER 1"/>
    <property type="match status" value="1"/>
</dbReference>
<feature type="transmembrane region" description="Helical" evidence="6">
    <location>
        <begin position="397"/>
        <end position="418"/>
    </location>
</feature>
<dbReference type="PROSITE" id="PS51382">
    <property type="entry name" value="SPX"/>
    <property type="match status" value="1"/>
</dbReference>
<comment type="similarity">
    <text evidence="2">Belongs to the SYG1 (TC 2.A.94) family.</text>
</comment>
<comment type="subcellular location">
    <subcellularLocation>
        <location evidence="1">Membrane</location>
        <topology evidence="1">Multi-pass membrane protein</topology>
    </subcellularLocation>
</comment>
<evidence type="ECO:0000313" key="9">
    <source>
        <dbReference type="EMBL" id="KAL2062657.1"/>
    </source>
</evidence>
<dbReference type="Proteomes" id="UP001595075">
    <property type="component" value="Unassembled WGS sequence"/>
</dbReference>
<feature type="transmembrane region" description="Helical" evidence="6">
    <location>
        <begin position="585"/>
        <end position="608"/>
    </location>
</feature>
<evidence type="ECO:0000259" key="8">
    <source>
        <dbReference type="PROSITE" id="PS51382"/>
    </source>
</evidence>
<accession>A0ABR4BZA4</accession>
<dbReference type="Pfam" id="PF03105">
    <property type="entry name" value="SPX"/>
    <property type="match status" value="1"/>
</dbReference>
<protein>
    <submittedName>
        <fullName evidence="9">Uncharacterized protein</fullName>
    </submittedName>
</protein>
<dbReference type="InterPro" id="IPR004342">
    <property type="entry name" value="EXS_C"/>
</dbReference>
<evidence type="ECO:0000256" key="5">
    <source>
        <dbReference type="ARBA" id="ARBA00023136"/>
    </source>
</evidence>
<comment type="caution">
    <text evidence="9">The sequence shown here is derived from an EMBL/GenBank/DDBJ whole genome shotgun (WGS) entry which is preliminary data.</text>
</comment>
<feature type="transmembrane region" description="Helical" evidence="6">
    <location>
        <begin position="556"/>
        <end position="573"/>
    </location>
</feature>
<dbReference type="PROSITE" id="PS51380">
    <property type="entry name" value="EXS"/>
    <property type="match status" value="1"/>
</dbReference>
<keyword evidence="4 6" id="KW-1133">Transmembrane helix</keyword>
<evidence type="ECO:0000259" key="7">
    <source>
        <dbReference type="PROSITE" id="PS51380"/>
    </source>
</evidence>
<feature type="transmembrane region" description="Helical" evidence="6">
    <location>
        <begin position="614"/>
        <end position="633"/>
    </location>
</feature>
<dbReference type="PANTHER" id="PTHR10783">
    <property type="entry name" value="XENOTROPIC AND POLYTROPIC RETROVIRUS RECEPTOR 1-RELATED"/>
    <property type="match status" value="1"/>
</dbReference>
<organism evidence="9 10">
    <name type="scientific">Oculimacula yallundae</name>
    <dbReference type="NCBI Taxonomy" id="86028"/>
    <lineage>
        <taxon>Eukaryota</taxon>
        <taxon>Fungi</taxon>
        <taxon>Dikarya</taxon>
        <taxon>Ascomycota</taxon>
        <taxon>Pezizomycotina</taxon>
        <taxon>Leotiomycetes</taxon>
        <taxon>Helotiales</taxon>
        <taxon>Ploettnerulaceae</taxon>
        <taxon>Oculimacula</taxon>
    </lineage>
</organism>
<keyword evidence="3 6" id="KW-0812">Transmembrane</keyword>
<proteinExistence type="inferred from homology"/>
<keyword evidence="10" id="KW-1185">Reference proteome</keyword>
<keyword evidence="5 6" id="KW-0472">Membrane</keyword>
<feature type="transmembrane region" description="Helical" evidence="6">
    <location>
        <begin position="525"/>
        <end position="544"/>
    </location>
</feature>
<reference evidence="9 10" key="1">
    <citation type="journal article" date="2024" name="Commun. Biol.">
        <title>Comparative genomic analysis of thermophilic fungi reveals convergent evolutionary adaptations and gene losses.</title>
        <authorList>
            <person name="Steindorff A.S."/>
            <person name="Aguilar-Pontes M.V."/>
            <person name="Robinson A.J."/>
            <person name="Andreopoulos B."/>
            <person name="LaButti K."/>
            <person name="Kuo A."/>
            <person name="Mondo S."/>
            <person name="Riley R."/>
            <person name="Otillar R."/>
            <person name="Haridas S."/>
            <person name="Lipzen A."/>
            <person name="Grimwood J."/>
            <person name="Schmutz J."/>
            <person name="Clum A."/>
            <person name="Reid I.D."/>
            <person name="Moisan M.C."/>
            <person name="Butler G."/>
            <person name="Nguyen T.T.M."/>
            <person name="Dewar K."/>
            <person name="Conant G."/>
            <person name="Drula E."/>
            <person name="Henrissat B."/>
            <person name="Hansel C."/>
            <person name="Singer S."/>
            <person name="Hutchinson M.I."/>
            <person name="de Vries R.P."/>
            <person name="Natvig D.O."/>
            <person name="Powell A.J."/>
            <person name="Tsang A."/>
            <person name="Grigoriev I.V."/>
        </authorList>
    </citation>
    <scope>NUCLEOTIDE SEQUENCE [LARGE SCALE GENOMIC DNA]</scope>
    <source>
        <strain evidence="9 10">CBS 494.80</strain>
    </source>
</reference>
<name>A0ABR4BZA4_9HELO</name>
<feature type="domain" description="EXS" evidence="7">
    <location>
        <begin position="551"/>
        <end position="743"/>
    </location>
</feature>
<dbReference type="CDD" id="cd14475">
    <property type="entry name" value="SPX_SYG1_like"/>
    <property type="match status" value="1"/>
</dbReference>
<evidence type="ECO:0000256" key="4">
    <source>
        <dbReference type="ARBA" id="ARBA00022989"/>
    </source>
</evidence>
<feature type="transmembrane region" description="Helical" evidence="6">
    <location>
        <begin position="439"/>
        <end position="459"/>
    </location>
</feature>
<dbReference type="Pfam" id="PF03124">
    <property type="entry name" value="EXS"/>
    <property type="match status" value="1"/>
</dbReference>